<proteinExistence type="inferred from homology"/>
<dbReference type="GO" id="GO:0016020">
    <property type="term" value="C:membrane"/>
    <property type="evidence" value="ECO:0007669"/>
    <property type="project" value="UniProtKB-SubCell"/>
</dbReference>
<keyword evidence="11" id="KW-1185">Reference proteome</keyword>
<feature type="transmembrane region" description="Helical" evidence="7">
    <location>
        <begin position="187"/>
        <end position="206"/>
    </location>
</feature>
<dbReference type="EMBL" id="GDIQ01070876">
    <property type="protein sequence ID" value="JAN23861.1"/>
    <property type="molecule type" value="Transcribed_RNA"/>
</dbReference>
<protein>
    <recommendedName>
        <fullName evidence="7">Palmitoyltransferase</fullName>
        <ecNumber evidence="7">2.3.1.225</ecNumber>
    </recommendedName>
</protein>
<dbReference type="EC" id="2.3.1.225" evidence="7"/>
<comment type="similarity">
    <text evidence="7">Belongs to the DHHC palmitoyltransferase family.</text>
</comment>
<dbReference type="Proteomes" id="UP000076858">
    <property type="component" value="Unassembled WGS sequence"/>
</dbReference>
<evidence type="ECO:0000256" key="3">
    <source>
        <dbReference type="ARBA" id="ARBA00022692"/>
    </source>
</evidence>
<dbReference type="AlphaFoldDB" id="A0A0P6AG23"/>
<keyword evidence="5 7" id="KW-0472">Membrane</keyword>
<evidence type="ECO:0000256" key="5">
    <source>
        <dbReference type="ARBA" id="ARBA00023136"/>
    </source>
</evidence>
<evidence type="ECO:0000256" key="7">
    <source>
        <dbReference type="RuleBase" id="RU079119"/>
    </source>
</evidence>
<accession>A0A0P6AG23</accession>
<feature type="transmembrane region" description="Helical" evidence="7">
    <location>
        <begin position="40"/>
        <end position="59"/>
    </location>
</feature>
<dbReference type="STRING" id="35525.A0A0P6AG23"/>
<feature type="domain" description="Palmitoyltransferase DHHC" evidence="8">
    <location>
        <begin position="96"/>
        <end position="225"/>
    </location>
</feature>
<sequence>MPVFRKDPCGIICIFMTYLAVFYADYVVVRWIVIQTLHNSLWGAFHAVVFNSIILLLTFSHLRTVFSDPGIVPLPQSKLDFAELHTGTQKEPTSKDDYTVCARCETYRPPRAHHCRICQRCVRRMDHHCPWVNNCIGQYNQKYFLQFLFYVGILSAYAVILVIFSWIQDCADCHKDKVTTQTRILHSIILVVESGLFGLFVTAIMCDQLQAIFGDETAVEQAKQQGPFRPRKPRLALLTEVCGRGSPIFWVLPCQSPPKDLDLISGYDV</sequence>
<evidence type="ECO:0000256" key="6">
    <source>
        <dbReference type="ARBA" id="ARBA00023315"/>
    </source>
</evidence>
<evidence type="ECO:0000313" key="11">
    <source>
        <dbReference type="Proteomes" id="UP000076858"/>
    </source>
</evidence>
<evidence type="ECO:0000259" key="8">
    <source>
        <dbReference type="Pfam" id="PF01529"/>
    </source>
</evidence>
<gene>
    <name evidence="10" type="ORF">APZ42_029155</name>
</gene>
<evidence type="ECO:0000313" key="10">
    <source>
        <dbReference type="EMBL" id="KZS07178.1"/>
    </source>
</evidence>
<dbReference type="PANTHER" id="PTHR12246">
    <property type="entry name" value="PALMITOYLTRANSFERASE ZDHHC16"/>
    <property type="match status" value="1"/>
</dbReference>
<feature type="transmembrane region" description="Helical" evidence="7">
    <location>
        <begin position="12"/>
        <end position="34"/>
    </location>
</feature>
<keyword evidence="2 7" id="KW-0808">Transferase</keyword>
<feature type="transmembrane region" description="Helical" evidence="7">
    <location>
        <begin position="147"/>
        <end position="167"/>
    </location>
</feature>
<dbReference type="InterPro" id="IPR039859">
    <property type="entry name" value="PFA4/ZDH16/20/ERF2-like"/>
</dbReference>
<evidence type="ECO:0000256" key="2">
    <source>
        <dbReference type="ARBA" id="ARBA00022679"/>
    </source>
</evidence>
<name>A0A0P6AG23_9CRUS</name>
<keyword evidence="3 7" id="KW-0812">Transmembrane</keyword>
<evidence type="ECO:0000256" key="4">
    <source>
        <dbReference type="ARBA" id="ARBA00022989"/>
    </source>
</evidence>
<dbReference type="PROSITE" id="PS50216">
    <property type="entry name" value="DHHC"/>
    <property type="match status" value="1"/>
</dbReference>
<evidence type="ECO:0000313" key="9">
    <source>
        <dbReference type="EMBL" id="JAN23861.1"/>
    </source>
</evidence>
<comment type="subcellular location">
    <subcellularLocation>
        <location evidence="1">Membrane</location>
        <topology evidence="1">Multi-pass membrane protein</topology>
    </subcellularLocation>
</comment>
<dbReference type="Pfam" id="PF01529">
    <property type="entry name" value="DHHC"/>
    <property type="match status" value="1"/>
</dbReference>
<comment type="catalytic activity">
    <reaction evidence="7">
        <text>L-cysteinyl-[protein] + hexadecanoyl-CoA = S-hexadecanoyl-L-cysteinyl-[protein] + CoA</text>
        <dbReference type="Rhea" id="RHEA:36683"/>
        <dbReference type="Rhea" id="RHEA-COMP:10131"/>
        <dbReference type="Rhea" id="RHEA-COMP:11032"/>
        <dbReference type="ChEBI" id="CHEBI:29950"/>
        <dbReference type="ChEBI" id="CHEBI:57287"/>
        <dbReference type="ChEBI" id="CHEBI:57379"/>
        <dbReference type="ChEBI" id="CHEBI:74151"/>
        <dbReference type="EC" id="2.3.1.225"/>
    </reaction>
</comment>
<dbReference type="OrthoDB" id="331948at2759"/>
<dbReference type="GO" id="GO:0019706">
    <property type="term" value="F:protein-cysteine S-palmitoyltransferase activity"/>
    <property type="evidence" value="ECO:0007669"/>
    <property type="project" value="UniProtKB-EC"/>
</dbReference>
<keyword evidence="6 7" id="KW-0012">Acyltransferase</keyword>
<dbReference type="EMBL" id="LRGB01002544">
    <property type="protein sequence ID" value="KZS07178.1"/>
    <property type="molecule type" value="Genomic_DNA"/>
</dbReference>
<reference evidence="10 11" key="2">
    <citation type="submission" date="2016-03" db="EMBL/GenBank/DDBJ databases">
        <title>EvidentialGene: Evidence-directed Construction of Genes on Genomes.</title>
        <authorList>
            <person name="Gilbert D.G."/>
            <person name="Choi J.-H."/>
            <person name="Mockaitis K."/>
            <person name="Colbourne J."/>
            <person name="Pfrender M."/>
        </authorList>
    </citation>
    <scope>NUCLEOTIDE SEQUENCE [LARGE SCALE GENOMIC DNA]</scope>
    <source>
        <strain evidence="10 11">Xinb3</strain>
        <tissue evidence="10">Complete organism</tissue>
    </source>
</reference>
<comment type="domain">
    <text evidence="7">The DHHC domain is required for palmitoyltransferase activity.</text>
</comment>
<organism evidence="10 11">
    <name type="scientific">Daphnia magna</name>
    <dbReference type="NCBI Taxonomy" id="35525"/>
    <lineage>
        <taxon>Eukaryota</taxon>
        <taxon>Metazoa</taxon>
        <taxon>Ecdysozoa</taxon>
        <taxon>Arthropoda</taxon>
        <taxon>Crustacea</taxon>
        <taxon>Branchiopoda</taxon>
        <taxon>Diplostraca</taxon>
        <taxon>Cladocera</taxon>
        <taxon>Anomopoda</taxon>
        <taxon>Daphniidae</taxon>
        <taxon>Daphnia</taxon>
    </lineage>
</organism>
<reference evidence="9" key="1">
    <citation type="submission" date="2015-10" db="EMBL/GenBank/DDBJ databases">
        <title>EvidentialGene: Evidence-directed Construction of Complete mRNA Transcriptomes without Genomes.</title>
        <authorList>
            <person name="Gilbert D.G."/>
        </authorList>
    </citation>
    <scope>NUCLEOTIDE SEQUENCE</scope>
</reference>
<dbReference type="InterPro" id="IPR001594">
    <property type="entry name" value="Palmitoyltrfase_DHHC"/>
</dbReference>
<keyword evidence="4 7" id="KW-1133">Transmembrane helix</keyword>
<evidence type="ECO:0000256" key="1">
    <source>
        <dbReference type="ARBA" id="ARBA00004141"/>
    </source>
</evidence>